<keyword evidence="6" id="KW-0732">Signal</keyword>
<keyword evidence="2 4" id="KW-0472">Membrane</keyword>
<name>A0A7W7V8S2_9GAMM</name>
<dbReference type="InterPro" id="IPR006690">
    <property type="entry name" value="OMPA-like_CS"/>
</dbReference>
<dbReference type="InterPro" id="IPR050330">
    <property type="entry name" value="Bact_OuterMem_StrucFunc"/>
</dbReference>
<dbReference type="InterPro" id="IPR036737">
    <property type="entry name" value="OmpA-like_sf"/>
</dbReference>
<comment type="subcellular location">
    <subcellularLocation>
        <location evidence="1">Cell outer membrane</location>
    </subcellularLocation>
</comment>
<reference evidence="8 9" key="1">
    <citation type="submission" date="2020-08" db="EMBL/GenBank/DDBJ databases">
        <title>Genomic Encyclopedia of Type Strains, Phase IV (KMG-IV): sequencing the most valuable type-strain genomes for metagenomic binning, comparative biology and taxonomic classification.</title>
        <authorList>
            <person name="Goeker M."/>
        </authorList>
    </citation>
    <scope>NUCLEOTIDE SEQUENCE [LARGE SCALE GENOMIC DNA]</scope>
    <source>
        <strain evidence="8 9">DSM 25897</strain>
    </source>
</reference>
<dbReference type="PANTHER" id="PTHR30329:SF21">
    <property type="entry name" value="LIPOPROTEIN YIAD-RELATED"/>
    <property type="match status" value="1"/>
</dbReference>
<accession>A0A7W7V8S2</accession>
<proteinExistence type="predicted"/>
<keyword evidence="3" id="KW-0998">Cell outer membrane</keyword>
<evidence type="ECO:0000256" key="2">
    <source>
        <dbReference type="ARBA" id="ARBA00023136"/>
    </source>
</evidence>
<dbReference type="EMBL" id="JACHHX010000002">
    <property type="protein sequence ID" value="MBB5014449.1"/>
    <property type="molecule type" value="Genomic_DNA"/>
</dbReference>
<dbReference type="CDD" id="cd07185">
    <property type="entry name" value="OmpA_C-like"/>
    <property type="match status" value="1"/>
</dbReference>
<dbReference type="PRINTS" id="PR01023">
    <property type="entry name" value="NAFLGMOTY"/>
</dbReference>
<evidence type="ECO:0000259" key="7">
    <source>
        <dbReference type="PROSITE" id="PS51123"/>
    </source>
</evidence>
<feature type="signal peptide" evidence="6">
    <location>
        <begin position="1"/>
        <end position="21"/>
    </location>
</feature>
<gene>
    <name evidence="8" type="ORF">HNQ58_000323</name>
</gene>
<dbReference type="Pfam" id="PF00691">
    <property type="entry name" value="OmpA"/>
    <property type="match status" value="1"/>
</dbReference>
<dbReference type="Proteomes" id="UP000519004">
    <property type="component" value="Unassembled WGS sequence"/>
</dbReference>
<comment type="caution">
    <text evidence="8">The sequence shown here is derived from an EMBL/GenBank/DDBJ whole genome shotgun (WGS) entry which is preliminary data.</text>
</comment>
<feature type="coiled-coil region" evidence="5">
    <location>
        <begin position="91"/>
        <end position="200"/>
    </location>
</feature>
<keyword evidence="5" id="KW-0175">Coiled coil</keyword>
<evidence type="ECO:0000256" key="5">
    <source>
        <dbReference type="SAM" id="Coils"/>
    </source>
</evidence>
<protein>
    <submittedName>
        <fullName evidence="8">Outer membrane protein OmpA-like peptidoglycan-associated protein</fullName>
    </submittedName>
</protein>
<dbReference type="InterPro" id="IPR006665">
    <property type="entry name" value="OmpA-like"/>
</dbReference>
<organism evidence="8 9">
    <name type="scientific">Rehaibacterium terrae</name>
    <dbReference type="NCBI Taxonomy" id="1341696"/>
    <lineage>
        <taxon>Bacteria</taxon>
        <taxon>Pseudomonadati</taxon>
        <taxon>Pseudomonadota</taxon>
        <taxon>Gammaproteobacteria</taxon>
        <taxon>Lysobacterales</taxon>
        <taxon>Lysobacteraceae</taxon>
        <taxon>Rehaibacterium</taxon>
    </lineage>
</organism>
<dbReference type="SUPFAM" id="SSF103088">
    <property type="entry name" value="OmpA-like"/>
    <property type="match status" value="1"/>
</dbReference>
<evidence type="ECO:0000256" key="3">
    <source>
        <dbReference type="ARBA" id="ARBA00023237"/>
    </source>
</evidence>
<dbReference type="PANTHER" id="PTHR30329">
    <property type="entry name" value="STATOR ELEMENT OF FLAGELLAR MOTOR COMPLEX"/>
    <property type="match status" value="1"/>
</dbReference>
<evidence type="ECO:0000256" key="6">
    <source>
        <dbReference type="SAM" id="SignalP"/>
    </source>
</evidence>
<dbReference type="InterPro" id="IPR006664">
    <property type="entry name" value="OMP_bac"/>
</dbReference>
<sequence>MSLLLRVCVLGLALATPLAMAQGQPDPDYDRLMAELRALESDPALGGLAGVERLKARQALAALQAATRRERPHALYMAERRVLTARIAAQAELARSQAEQLDRERDQILLQASQRDAALARQEAERLRLLSLARAEEAQRERLAREQSTAEAEAALAQAEQARRLAEARAREAALARREAELAAAAAESLRLQLESLTSRREERGEVMTLSGDVFAPGQGALRPEARAHLRRVVEFVQRNPGARVRIEGHTDSTGSANLNQALSQRRAESVRQALIEEGVDAARLEAVGFGQDRPVADNRTEEGRARNRRVEIVVLAGGG</sequence>
<dbReference type="PROSITE" id="PS01068">
    <property type="entry name" value="OMPA_1"/>
    <property type="match status" value="1"/>
</dbReference>
<evidence type="ECO:0000256" key="4">
    <source>
        <dbReference type="PROSITE-ProRule" id="PRU00473"/>
    </source>
</evidence>
<dbReference type="AlphaFoldDB" id="A0A7W7V8S2"/>
<dbReference type="GO" id="GO:0009279">
    <property type="term" value="C:cell outer membrane"/>
    <property type="evidence" value="ECO:0007669"/>
    <property type="project" value="UniProtKB-SubCell"/>
</dbReference>
<dbReference type="Gene3D" id="3.30.1330.60">
    <property type="entry name" value="OmpA-like domain"/>
    <property type="match status" value="1"/>
</dbReference>
<feature type="chain" id="PRO_5030668805" evidence="6">
    <location>
        <begin position="22"/>
        <end position="320"/>
    </location>
</feature>
<dbReference type="PROSITE" id="PS51123">
    <property type="entry name" value="OMPA_2"/>
    <property type="match status" value="1"/>
</dbReference>
<evidence type="ECO:0000313" key="9">
    <source>
        <dbReference type="Proteomes" id="UP000519004"/>
    </source>
</evidence>
<feature type="domain" description="OmpA-like" evidence="7">
    <location>
        <begin position="202"/>
        <end position="319"/>
    </location>
</feature>
<dbReference type="RefSeq" id="WP_183947038.1">
    <property type="nucleotide sequence ID" value="NZ_JACHHX010000002.1"/>
</dbReference>
<keyword evidence="9" id="KW-1185">Reference proteome</keyword>
<evidence type="ECO:0000313" key="8">
    <source>
        <dbReference type="EMBL" id="MBB5014449.1"/>
    </source>
</evidence>
<dbReference type="PRINTS" id="PR01021">
    <property type="entry name" value="OMPADOMAIN"/>
</dbReference>
<evidence type="ECO:0000256" key="1">
    <source>
        <dbReference type="ARBA" id="ARBA00004442"/>
    </source>
</evidence>